<protein>
    <submittedName>
        <fullName evidence="1">Gsr2104 protein</fullName>
    </submittedName>
</protein>
<proteinExistence type="predicted"/>
<dbReference type="RefSeq" id="WP_011142102.1">
    <property type="nucleotide sequence ID" value="NC_005125.1"/>
</dbReference>
<accession>Q7NIS8</accession>
<sequence>MKGRRKIKYPHLVGSKWTSAGKIMGWRHFQVFAREDRKGLVFARLQSVCAVEVNVWVNAKTLKNRDLWEPGWTALGEMAPDPDAEAQIQ</sequence>
<dbReference type="InParanoid" id="Q7NIS8"/>
<dbReference type="Proteomes" id="UP000000557">
    <property type="component" value="Chromosome"/>
</dbReference>
<dbReference type="Pfam" id="PF09493">
    <property type="entry name" value="DUF2389"/>
    <property type="match status" value="1"/>
</dbReference>
<evidence type="ECO:0000313" key="1">
    <source>
        <dbReference type="EMBL" id="BAC90045.1"/>
    </source>
</evidence>
<dbReference type="HOGENOM" id="CLU_176868_0_0_3"/>
<dbReference type="InterPro" id="IPR012663">
    <property type="entry name" value="CHP02450_Tryp"/>
</dbReference>
<dbReference type="EnsemblBacteria" id="BAC90045">
    <property type="protein sequence ID" value="BAC90045"/>
    <property type="gene ID" value="BAC90045"/>
</dbReference>
<dbReference type="EMBL" id="BA000045">
    <property type="protein sequence ID" value="BAC90045.1"/>
    <property type="molecule type" value="Genomic_DNA"/>
</dbReference>
<dbReference type="PhylomeDB" id="Q7NIS8"/>
<organism evidence="1 2">
    <name type="scientific">Gloeobacter violaceus (strain ATCC 29082 / PCC 7421)</name>
    <dbReference type="NCBI Taxonomy" id="251221"/>
    <lineage>
        <taxon>Bacteria</taxon>
        <taxon>Bacillati</taxon>
        <taxon>Cyanobacteriota</taxon>
        <taxon>Cyanophyceae</taxon>
        <taxon>Gloeobacterales</taxon>
        <taxon>Gloeobacteraceae</taxon>
        <taxon>Gloeobacter</taxon>
    </lineage>
</organism>
<keyword evidence="2" id="KW-1185">Reference proteome</keyword>
<dbReference type="eggNOG" id="ENOG5032RS2">
    <property type="taxonomic scope" value="Bacteria"/>
</dbReference>
<dbReference type="NCBIfam" id="TIGR02450">
    <property type="entry name" value="TIGR02450 family Trp-rich protein"/>
    <property type="match status" value="1"/>
</dbReference>
<reference evidence="1 2" key="2">
    <citation type="journal article" date="2003" name="DNA Res.">
        <title>Complete genome structure of Gloeobacter violaceus PCC 7421, a cyanobacterium that lacks thylakoids (supplement).</title>
        <authorList>
            <person name="Nakamura Y."/>
            <person name="Kaneko T."/>
            <person name="Sato S."/>
            <person name="Mimuro M."/>
            <person name="Miyashita H."/>
            <person name="Tsuchiya T."/>
            <person name="Sasamoto S."/>
            <person name="Watanabe A."/>
            <person name="Kawashima K."/>
            <person name="Kishida Y."/>
            <person name="Kiyokawa C."/>
            <person name="Kohara M."/>
            <person name="Matsumoto M."/>
            <person name="Matsuno A."/>
            <person name="Nakazaki N."/>
            <person name="Shimpo S."/>
            <person name="Takeuchi C."/>
            <person name="Yamada M."/>
            <person name="Tabata S."/>
        </authorList>
    </citation>
    <scope>NUCLEOTIDE SEQUENCE [LARGE SCALE GENOMIC DNA]</scope>
    <source>
        <strain evidence="2">ATCC 29082 / PCC 7421</strain>
    </source>
</reference>
<name>Q7NIS8_GLOVI</name>
<evidence type="ECO:0000313" key="2">
    <source>
        <dbReference type="Proteomes" id="UP000000557"/>
    </source>
</evidence>
<reference evidence="1 2" key="1">
    <citation type="journal article" date="2003" name="DNA Res.">
        <title>Complete genome structure of Gloeobacter violaceus PCC 7421, a cyanobacterium that lacks thylakoids.</title>
        <authorList>
            <person name="Nakamura Y."/>
            <person name="Kaneko T."/>
            <person name="Sato S."/>
            <person name="Mimuro M."/>
            <person name="Miyashita H."/>
            <person name="Tsuchiya T."/>
            <person name="Sasamoto S."/>
            <person name="Watanabe A."/>
            <person name="Kawashima K."/>
            <person name="Kishida Y."/>
            <person name="Kiyokawa C."/>
            <person name="Kohara M."/>
            <person name="Matsumoto M."/>
            <person name="Matsuno A."/>
            <person name="Nakazaki N."/>
            <person name="Shimpo S."/>
            <person name="Takeuchi C."/>
            <person name="Yamada M."/>
            <person name="Tabata S."/>
        </authorList>
    </citation>
    <scope>NUCLEOTIDE SEQUENCE [LARGE SCALE GENOMIC DNA]</scope>
    <source>
        <strain evidence="2">ATCC 29082 / PCC 7421</strain>
    </source>
</reference>
<dbReference type="OrthoDB" id="514092at2"/>
<dbReference type="KEGG" id="gvi:gsr2104"/>
<dbReference type="AlphaFoldDB" id="Q7NIS8"/>
<dbReference type="STRING" id="251221.gene:10759598"/>
<gene>
    <name evidence="1" type="ordered locus">gsr2104</name>
</gene>